<evidence type="ECO:0000259" key="2">
    <source>
        <dbReference type="Pfam" id="PF00931"/>
    </source>
</evidence>
<dbReference type="PROSITE" id="PS50005">
    <property type="entry name" value="TPR"/>
    <property type="match status" value="1"/>
</dbReference>
<dbReference type="SMART" id="SM00028">
    <property type="entry name" value="TPR"/>
    <property type="match status" value="3"/>
</dbReference>
<gene>
    <name evidence="4" type="ORF">RSE6_07148</name>
</gene>
<feature type="repeat" description="TPR" evidence="1">
    <location>
        <begin position="680"/>
        <end position="713"/>
    </location>
</feature>
<dbReference type="Proteomes" id="UP000177625">
    <property type="component" value="Unassembled WGS sequence"/>
</dbReference>
<dbReference type="SUPFAM" id="SSF52540">
    <property type="entry name" value="P-loop containing nucleoside triphosphate hydrolases"/>
    <property type="match status" value="1"/>
</dbReference>
<sequence>MAASPSSSYRTDMSYEMIQSSTPSTSHASVHFPCFGKLPSRNPNFCGRQEIMVAIDETLLPTADSQQNNNLNRLRTHSIHGLGGMGKTQIATEYAQSRKNCFDAVFWINAASSEKLDVSFCQIASTLDLLENANSQDPVVCRALVKGWLVDPVKTLRSRHDLSNTESRGNTNWLLIFDNADKPDILRDYWPQDGQGSILVTSRDPVVSTGTYFGGSSTLLETFTVPEAVDLLSKLVPRNTAATSSQESYNVVTRLGCYPLAISSMAGVICRQSLTLQEFIHLYSKELLLGELHNVTYGISSGYDHNIGSTWALENLQLSAGALLNVISLLDPDGIPEAILMQNPEVAVDIGFPQLPQTYFKQLVELTQSSVVERNSDTKELKMHRLVQEVARVKMTRTQNMLEQTFDAAVKLTSSVWPYVTVVAQHGYANYTRIDRWDQCSKMLPHILSLKYVFTTYDLVSSSKITCLRELLVLFSEVACPASSKEMASFALEIIDQSTEDFREIAAALHGTCEHLAFETNDPVTCLFHAQQALTISENLANETGKTGKHATALGEMGKACNRNQLYLKALDYYSKSRSLRESQANYHKLALFTCLIGSGHSLWLLNRLDEASASIEEALKDRAEAFGSDDREGFRTGLALYALGNVRLSQGFHNESFSLHQRALRQYKATIGSTHHLVGDAYYKVGEHHMRFEEYDIAKLLFEKSLSVYNDQVYYLPEISRINWHLSKTFRILGDIDAARNCRDKAEDLYKKVVTNDTGESSELTDYDFDFPICFWSK</sequence>
<accession>A0A1E1MC71</accession>
<dbReference type="InterPro" id="IPR027417">
    <property type="entry name" value="P-loop_NTPase"/>
</dbReference>
<organism evidence="4 5">
    <name type="scientific">Rhynchosporium secalis</name>
    <name type="common">Barley scald fungus</name>
    <dbReference type="NCBI Taxonomy" id="38038"/>
    <lineage>
        <taxon>Eukaryota</taxon>
        <taxon>Fungi</taxon>
        <taxon>Dikarya</taxon>
        <taxon>Ascomycota</taxon>
        <taxon>Pezizomycotina</taxon>
        <taxon>Leotiomycetes</taxon>
        <taxon>Helotiales</taxon>
        <taxon>Ploettnerulaceae</taxon>
        <taxon>Rhynchosporium</taxon>
    </lineage>
</organism>
<dbReference type="EMBL" id="FJVC01000257">
    <property type="protein sequence ID" value="CZT46683.1"/>
    <property type="molecule type" value="Genomic_DNA"/>
</dbReference>
<dbReference type="SUPFAM" id="SSF48452">
    <property type="entry name" value="TPR-like"/>
    <property type="match status" value="1"/>
</dbReference>
<reference evidence="5" key="1">
    <citation type="submission" date="2016-03" db="EMBL/GenBank/DDBJ databases">
        <authorList>
            <person name="Guldener U."/>
        </authorList>
    </citation>
    <scope>NUCLEOTIDE SEQUENCE [LARGE SCALE GENOMIC DNA]</scope>
</reference>
<evidence type="ECO:0000313" key="5">
    <source>
        <dbReference type="Proteomes" id="UP000177625"/>
    </source>
</evidence>
<keyword evidence="5" id="KW-1185">Reference proteome</keyword>
<evidence type="ECO:0000313" key="4">
    <source>
        <dbReference type="EMBL" id="CZT46683.1"/>
    </source>
</evidence>
<feature type="domain" description="NB-ARC" evidence="2">
    <location>
        <begin position="77"/>
        <end position="240"/>
    </location>
</feature>
<dbReference type="InterPro" id="IPR019734">
    <property type="entry name" value="TPR_rpt"/>
</dbReference>
<dbReference type="Gene3D" id="1.25.40.10">
    <property type="entry name" value="Tetratricopeptide repeat domain"/>
    <property type="match status" value="2"/>
</dbReference>
<dbReference type="PANTHER" id="PTHR35205">
    <property type="entry name" value="NB-ARC AND TPR DOMAIN PROTEIN"/>
    <property type="match status" value="1"/>
</dbReference>
<dbReference type="AlphaFoldDB" id="A0A1E1MC71"/>
<dbReference type="InterPro" id="IPR011990">
    <property type="entry name" value="TPR-like_helical_dom_sf"/>
</dbReference>
<dbReference type="Pfam" id="PF00931">
    <property type="entry name" value="NB-ARC"/>
    <property type="match status" value="1"/>
</dbReference>
<dbReference type="Gene3D" id="3.40.50.300">
    <property type="entry name" value="P-loop containing nucleotide triphosphate hydrolases"/>
    <property type="match status" value="1"/>
</dbReference>
<dbReference type="Pfam" id="PF13424">
    <property type="entry name" value="TPR_12"/>
    <property type="match status" value="1"/>
</dbReference>
<dbReference type="PANTHER" id="PTHR35205:SF1">
    <property type="entry name" value="ZU5 DOMAIN-CONTAINING PROTEIN"/>
    <property type="match status" value="1"/>
</dbReference>
<protein>
    <submittedName>
        <fullName evidence="4">Uncharacterized protein</fullName>
    </submittedName>
</protein>
<dbReference type="GO" id="GO:0043531">
    <property type="term" value="F:ADP binding"/>
    <property type="evidence" value="ECO:0007669"/>
    <property type="project" value="InterPro"/>
</dbReference>
<keyword evidence="1" id="KW-0802">TPR repeat</keyword>
<dbReference type="InterPro" id="IPR002182">
    <property type="entry name" value="NB-ARC"/>
</dbReference>
<dbReference type="InterPro" id="IPR056681">
    <property type="entry name" value="DUF7779"/>
</dbReference>
<evidence type="ECO:0000259" key="3">
    <source>
        <dbReference type="Pfam" id="PF25000"/>
    </source>
</evidence>
<name>A0A1E1MC71_RHYSE</name>
<feature type="domain" description="DUF7779" evidence="3">
    <location>
        <begin position="311"/>
        <end position="399"/>
    </location>
</feature>
<evidence type="ECO:0000256" key="1">
    <source>
        <dbReference type="PROSITE-ProRule" id="PRU00339"/>
    </source>
</evidence>
<dbReference type="Pfam" id="PF25000">
    <property type="entry name" value="DUF7779"/>
    <property type="match status" value="1"/>
</dbReference>
<proteinExistence type="predicted"/>